<protein>
    <submittedName>
        <fullName evidence="4">Isochorismatase family protein</fullName>
        <ecNumber evidence="4">3.-.-.-</ecNumber>
    </submittedName>
</protein>
<dbReference type="Pfam" id="PF00857">
    <property type="entry name" value="Isochorismatase"/>
    <property type="match status" value="1"/>
</dbReference>
<accession>A0A7Z9ATZ9</accession>
<gene>
    <name evidence="4" type="primary">yecD_1</name>
    <name evidence="4" type="ORF">NCTC12204_00299</name>
</gene>
<dbReference type="CDD" id="cd00431">
    <property type="entry name" value="cysteine_hydrolases"/>
    <property type="match status" value="1"/>
</dbReference>
<name>A0A7Z9ATZ9_ENTHR</name>
<reference evidence="4 5" key="1">
    <citation type="submission" date="2019-05" db="EMBL/GenBank/DDBJ databases">
        <authorList>
            <consortium name="Pathogen Informatics"/>
        </authorList>
    </citation>
    <scope>NUCLEOTIDE SEQUENCE [LARGE SCALE GENOMIC DNA]</scope>
    <source>
        <strain evidence="4 5">NCTC12204</strain>
    </source>
</reference>
<dbReference type="Proteomes" id="UP000352698">
    <property type="component" value="Unassembled WGS sequence"/>
</dbReference>
<dbReference type="PANTHER" id="PTHR43540:SF7">
    <property type="entry name" value="ISOCHORISMATASE FAMILY PROTEIN YECD"/>
    <property type="match status" value="1"/>
</dbReference>
<dbReference type="EMBL" id="CABEEP010000001">
    <property type="protein sequence ID" value="VTQ59105.1"/>
    <property type="molecule type" value="Genomic_DNA"/>
</dbReference>
<dbReference type="SUPFAM" id="SSF52499">
    <property type="entry name" value="Isochorismatase-like hydrolases"/>
    <property type="match status" value="1"/>
</dbReference>
<keyword evidence="2 4" id="KW-0378">Hydrolase</keyword>
<organism evidence="4 5">
    <name type="scientific">Enterococcus hirae</name>
    <dbReference type="NCBI Taxonomy" id="1354"/>
    <lineage>
        <taxon>Bacteria</taxon>
        <taxon>Bacillati</taxon>
        <taxon>Bacillota</taxon>
        <taxon>Bacilli</taxon>
        <taxon>Lactobacillales</taxon>
        <taxon>Enterococcaceae</taxon>
        <taxon>Enterococcus</taxon>
    </lineage>
</organism>
<dbReference type="GO" id="GO:0016787">
    <property type="term" value="F:hydrolase activity"/>
    <property type="evidence" value="ECO:0007669"/>
    <property type="project" value="UniProtKB-KW"/>
</dbReference>
<feature type="domain" description="Isochorismatase-like" evidence="3">
    <location>
        <begin position="15"/>
        <end position="192"/>
    </location>
</feature>
<dbReference type="InterPro" id="IPR050272">
    <property type="entry name" value="Isochorismatase-like_hydrls"/>
</dbReference>
<evidence type="ECO:0000313" key="5">
    <source>
        <dbReference type="Proteomes" id="UP000352698"/>
    </source>
</evidence>
<dbReference type="InterPro" id="IPR036380">
    <property type="entry name" value="Isochorismatase-like_sf"/>
</dbReference>
<evidence type="ECO:0000256" key="2">
    <source>
        <dbReference type="ARBA" id="ARBA00022801"/>
    </source>
</evidence>
<evidence type="ECO:0000313" key="4">
    <source>
        <dbReference type="EMBL" id="VTQ59105.1"/>
    </source>
</evidence>
<dbReference type="PANTHER" id="PTHR43540">
    <property type="entry name" value="PEROXYUREIDOACRYLATE/UREIDOACRYLATE AMIDOHYDROLASE-RELATED"/>
    <property type="match status" value="1"/>
</dbReference>
<evidence type="ECO:0000256" key="1">
    <source>
        <dbReference type="ARBA" id="ARBA00006336"/>
    </source>
</evidence>
<dbReference type="InterPro" id="IPR000868">
    <property type="entry name" value="Isochorismatase-like_dom"/>
</dbReference>
<proteinExistence type="inferred from homology"/>
<comment type="similarity">
    <text evidence="1">Belongs to the isochorismatase family.</text>
</comment>
<dbReference type="EC" id="3.-.-.-" evidence="4"/>
<dbReference type="AlphaFoldDB" id="A0A7Z9ATZ9"/>
<dbReference type="RefSeq" id="WP_010736942.1">
    <property type="nucleotide sequence ID" value="NZ_CABEEP010000001.1"/>
</dbReference>
<comment type="caution">
    <text evidence="4">The sequence shown here is derived from an EMBL/GenBank/DDBJ whole genome shotgun (WGS) entry which is preliminary data.</text>
</comment>
<evidence type="ECO:0000259" key="3">
    <source>
        <dbReference type="Pfam" id="PF00857"/>
    </source>
</evidence>
<sequence length="201" mass="22401">MTTTKSPIPLELAKTAFLPIDLQKGIVNSGQLFPYDATTILSNNQLIAEQLKHTPAWNILVNVDITSFQYLSAKNDRAQAGAFYTPLKEFTDLLLEPTTKGTQNTLTITKHNPSAFFGTSLDAQLRRRKIDTLILSGVATSNGVYATALDAFQHGYHVIVIEDGCSDRDLELHTLFFEKMFPKTARVRTTKEILQAIEEAR</sequence>
<dbReference type="Gene3D" id="3.40.50.850">
    <property type="entry name" value="Isochorismatase-like"/>
    <property type="match status" value="1"/>
</dbReference>